<dbReference type="Proteomes" id="UP000028715">
    <property type="component" value="Unassembled WGS sequence"/>
</dbReference>
<dbReference type="STRING" id="362418.IW19_22670"/>
<protein>
    <submittedName>
        <fullName evidence="2">Glyoxalase</fullName>
    </submittedName>
</protein>
<feature type="domain" description="VOC" evidence="1">
    <location>
        <begin position="3"/>
        <end position="119"/>
    </location>
</feature>
<sequence>MKKLIFSSLQVRDLEVSKAFYTDKLGFELSEMTNPEACIFKYNQGEASFALRKPIGDLDGKELGTGVSLWFTVDERIEELQKQLTEKGVLLLGSINNTPFGKTLMAKDPDGYVITFLEQTQNNQ</sequence>
<gene>
    <name evidence="2" type="ORF">IW19_22670</name>
</gene>
<evidence type="ECO:0000313" key="2">
    <source>
        <dbReference type="EMBL" id="KFF02951.1"/>
    </source>
</evidence>
<dbReference type="SUPFAM" id="SSF54593">
    <property type="entry name" value="Glyoxalase/Bleomycin resistance protein/Dihydroxybiphenyl dioxygenase"/>
    <property type="match status" value="1"/>
</dbReference>
<dbReference type="Gene3D" id="3.10.180.10">
    <property type="entry name" value="2,3-Dihydroxybiphenyl 1,2-Dioxygenase, domain 1"/>
    <property type="match status" value="1"/>
</dbReference>
<dbReference type="EMBL" id="JPRL01000003">
    <property type="protein sequence ID" value="KFF02951.1"/>
    <property type="molecule type" value="Genomic_DNA"/>
</dbReference>
<evidence type="ECO:0000259" key="1">
    <source>
        <dbReference type="PROSITE" id="PS51819"/>
    </source>
</evidence>
<dbReference type="InterPro" id="IPR037523">
    <property type="entry name" value="VOC_core"/>
</dbReference>
<reference evidence="2 3" key="1">
    <citation type="submission" date="2014-07" db="EMBL/GenBank/DDBJ databases">
        <title>Genome of Flavobacterium reichenbachii LMG 25512.</title>
        <authorList>
            <person name="Stropko S.J."/>
            <person name="Pipes S.E."/>
            <person name="Newman J.D."/>
        </authorList>
    </citation>
    <scope>NUCLEOTIDE SEQUENCE [LARGE SCALE GENOMIC DNA]</scope>
    <source>
        <strain evidence="2 3">LMG 25512</strain>
    </source>
</reference>
<dbReference type="AlphaFoldDB" id="A0A085ZET7"/>
<dbReference type="InterPro" id="IPR029068">
    <property type="entry name" value="Glyas_Bleomycin-R_OHBP_Dase"/>
</dbReference>
<proteinExistence type="predicted"/>
<comment type="caution">
    <text evidence="2">The sequence shown here is derived from an EMBL/GenBank/DDBJ whole genome shotgun (WGS) entry which is preliminary data.</text>
</comment>
<dbReference type="CDD" id="cd06587">
    <property type="entry name" value="VOC"/>
    <property type="match status" value="1"/>
</dbReference>
<dbReference type="InterPro" id="IPR004360">
    <property type="entry name" value="Glyas_Fos-R_dOase_dom"/>
</dbReference>
<keyword evidence="3" id="KW-1185">Reference proteome</keyword>
<dbReference type="OrthoDB" id="9796521at2"/>
<dbReference type="eggNOG" id="COG0346">
    <property type="taxonomic scope" value="Bacteria"/>
</dbReference>
<dbReference type="RefSeq" id="WP_035689661.1">
    <property type="nucleotide sequence ID" value="NZ_JPRL01000003.1"/>
</dbReference>
<organism evidence="2 3">
    <name type="scientific">Flavobacterium reichenbachii</name>
    <dbReference type="NCBI Taxonomy" id="362418"/>
    <lineage>
        <taxon>Bacteria</taxon>
        <taxon>Pseudomonadati</taxon>
        <taxon>Bacteroidota</taxon>
        <taxon>Flavobacteriia</taxon>
        <taxon>Flavobacteriales</taxon>
        <taxon>Flavobacteriaceae</taxon>
        <taxon>Flavobacterium</taxon>
    </lineage>
</organism>
<accession>A0A085ZET7</accession>
<evidence type="ECO:0000313" key="3">
    <source>
        <dbReference type="Proteomes" id="UP000028715"/>
    </source>
</evidence>
<name>A0A085ZET7_9FLAO</name>
<dbReference type="PROSITE" id="PS51819">
    <property type="entry name" value="VOC"/>
    <property type="match status" value="1"/>
</dbReference>
<dbReference type="Pfam" id="PF00903">
    <property type="entry name" value="Glyoxalase"/>
    <property type="match status" value="1"/>
</dbReference>